<dbReference type="Pfam" id="PF25814">
    <property type="entry name" value="fn3_SORL1"/>
    <property type="match status" value="1"/>
</dbReference>
<dbReference type="InterPro" id="IPR002172">
    <property type="entry name" value="LDrepeatLR_classA_rpt"/>
</dbReference>
<evidence type="ECO:0000256" key="6">
    <source>
        <dbReference type="ARBA" id="ARBA00023136"/>
    </source>
</evidence>
<evidence type="ECO:0000256" key="5">
    <source>
        <dbReference type="ARBA" id="ARBA00022989"/>
    </source>
</evidence>
<evidence type="ECO:0000256" key="3">
    <source>
        <dbReference type="ARBA" id="ARBA00022741"/>
    </source>
</evidence>
<keyword evidence="5 10" id="KW-1133">Transmembrane helix</keyword>
<dbReference type="Gene3D" id="4.10.400.10">
    <property type="entry name" value="Low-density Lipoprotein Receptor"/>
    <property type="match status" value="1"/>
</dbReference>
<dbReference type="SUPFAM" id="SSF57424">
    <property type="entry name" value="LDL receptor-like module"/>
    <property type="match status" value="1"/>
</dbReference>
<feature type="disulfide bond" evidence="9">
    <location>
        <begin position="6"/>
        <end position="18"/>
    </location>
</feature>
<evidence type="ECO:0000256" key="4">
    <source>
        <dbReference type="ARBA" id="ARBA00022840"/>
    </source>
</evidence>
<keyword evidence="2 10" id="KW-0812">Transmembrane</keyword>
<name>A0A8J5CXF6_CHIOP</name>
<accession>A0A8J5CXF6</accession>
<feature type="domain" description="Fibronectin type-III" evidence="11">
    <location>
        <begin position="65"/>
        <end position="165"/>
    </location>
</feature>
<dbReference type="GO" id="GO:0005524">
    <property type="term" value="F:ATP binding"/>
    <property type="evidence" value="ECO:0007669"/>
    <property type="project" value="UniProtKB-KW"/>
</dbReference>
<dbReference type="InterPro" id="IPR013783">
    <property type="entry name" value="Ig-like_fold"/>
</dbReference>
<dbReference type="GO" id="GO:0005886">
    <property type="term" value="C:plasma membrane"/>
    <property type="evidence" value="ECO:0007669"/>
    <property type="project" value="TreeGrafter"/>
</dbReference>
<keyword evidence="13" id="KW-1185">Reference proteome</keyword>
<dbReference type="InterPro" id="IPR023415">
    <property type="entry name" value="LDLR_class-A_CS"/>
</dbReference>
<feature type="disulfide bond" evidence="9">
    <location>
        <begin position="25"/>
        <end position="40"/>
    </location>
</feature>
<dbReference type="GO" id="GO:0005005">
    <property type="term" value="F:transmembrane-ephrin receptor activity"/>
    <property type="evidence" value="ECO:0007669"/>
    <property type="project" value="TreeGrafter"/>
</dbReference>
<keyword evidence="6 10" id="KW-0472">Membrane</keyword>
<dbReference type="GO" id="GO:0007411">
    <property type="term" value="P:axon guidance"/>
    <property type="evidence" value="ECO:0007669"/>
    <property type="project" value="TreeGrafter"/>
</dbReference>
<evidence type="ECO:0000256" key="8">
    <source>
        <dbReference type="ARBA" id="ARBA00023170"/>
    </source>
</evidence>
<dbReference type="Gene3D" id="2.60.40.10">
    <property type="entry name" value="Immunoglobulins"/>
    <property type="match status" value="3"/>
</dbReference>
<dbReference type="InterPro" id="IPR050449">
    <property type="entry name" value="Ephrin_rcpt_TKs"/>
</dbReference>
<dbReference type="CDD" id="cd00063">
    <property type="entry name" value="FN3"/>
    <property type="match status" value="2"/>
</dbReference>
<dbReference type="InterPro" id="IPR057841">
    <property type="entry name" value="FN3_SORL1"/>
</dbReference>
<comment type="subcellular location">
    <subcellularLocation>
        <location evidence="1">Membrane</location>
        <topology evidence="1">Single-pass membrane protein</topology>
    </subcellularLocation>
</comment>
<dbReference type="InterPro" id="IPR003961">
    <property type="entry name" value="FN3_dom"/>
</dbReference>
<protein>
    <submittedName>
        <fullName evidence="12">Sortilin-related receptor</fullName>
    </submittedName>
</protein>
<keyword evidence="8 12" id="KW-0675">Receptor</keyword>
<reference evidence="12" key="1">
    <citation type="submission" date="2020-07" db="EMBL/GenBank/DDBJ databases">
        <title>The High-quality genome of the commercially important snow crab, Chionoecetes opilio.</title>
        <authorList>
            <person name="Jeong J.-H."/>
            <person name="Ryu S."/>
        </authorList>
    </citation>
    <scope>NUCLEOTIDE SEQUENCE</scope>
    <source>
        <strain evidence="12">MADBK_172401_WGS</strain>
        <tissue evidence="12">Digestive gland</tissue>
    </source>
</reference>
<evidence type="ECO:0000256" key="7">
    <source>
        <dbReference type="ARBA" id="ARBA00023157"/>
    </source>
</evidence>
<dbReference type="PROSITE" id="PS50068">
    <property type="entry name" value="LDLRA_2"/>
    <property type="match status" value="1"/>
</dbReference>
<dbReference type="Pfam" id="PF00057">
    <property type="entry name" value="Ldl_recept_a"/>
    <property type="match status" value="1"/>
</dbReference>
<dbReference type="SMART" id="SM00192">
    <property type="entry name" value="LDLa"/>
    <property type="match status" value="1"/>
</dbReference>
<evidence type="ECO:0000313" key="12">
    <source>
        <dbReference type="EMBL" id="KAG0721757.1"/>
    </source>
</evidence>
<dbReference type="PANTHER" id="PTHR46877">
    <property type="entry name" value="EPH RECEPTOR A5"/>
    <property type="match status" value="1"/>
</dbReference>
<dbReference type="InterPro" id="IPR036055">
    <property type="entry name" value="LDL_receptor-like_sf"/>
</dbReference>
<evidence type="ECO:0000256" key="9">
    <source>
        <dbReference type="PROSITE-ProRule" id="PRU00124"/>
    </source>
</evidence>
<keyword evidence="7 9" id="KW-1015">Disulfide bond</keyword>
<dbReference type="AlphaFoldDB" id="A0A8J5CXF6"/>
<comment type="caution">
    <text evidence="12">The sequence shown here is derived from an EMBL/GenBank/DDBJ whole genome shotgun (WGS) entry which is preliminary data.</text>
</comment>
<dbReference type="PROSITE" id="PS01209">
    <property type="entry name" value="LDLRA_1"/>
    <property type="match status" value="1"/>
</dbReference>
<dbReference type="SUPFAM" id="SSF49265">
    <property type="entry name" value="Fibronectin type III"/>
    <property type="match status" value="2"/>
</dbReference>
<evidence type="ECO:0000256" key="1">
    <source>
        <dbReference type="ARBA" id="ARBA00004167"/>
    </source>
</evidence>
<evidence type="ECO:0000256" key="10">
    <source>
        <dbReference type="SAM" id="Phobius"/>
    </source>
</evidence>
<dbReference type="EMBL" id="JACEEZ010010569">
    <property type="protein sequence ID" value="KAG0721757.1"/>
    <property type="molecule type" value="Genomic_DNA"/>
</dbReference>
<dbReference type="CDD" id="cd00112">
    <property type="entry name" value="LDLa"/>
    <property type="match status" value="1"/>
</dbReference>
<organism evidence="12 13">
    <name type="scientific">Chionoecetes opilio</name>
    <name type="common">Atlantic snow crab</name>
    <name type="synonym">Cancer opilio</name>
    <dbReference type="NCBI Taxonomy" id="41210"/>
    <lineage>
        <taxon>Eukaryota</taxon>
        <taxon>Metazoa</taxon>
        <taxon>Ecdysozoa</taxon>
        <taxon>Arthropoda</taxon>
        <taxon>Crustacea</taxon>
        <taxon>Multicrustacea</taxon>
        <taxon>Malacostraca</taxon>
        <taxon>Eumalacostraca</taxon>
        <taxon>Eucarida</taxon>
        <taxon>Decapoda</taxon>
        <taxon>Pleocyemata</taxon>
        <taxon>Brachyura</taxon>
        <taxon>Eubrachyura</taxon>
        <taxon>Majoidea</taxon>
        <taxon>Majidae</taxon>
        <taxon>Chionoecetes</taxon>
    </lineage>
</organism>
<proteinExistence type="predicted"/>
<dbReference type="PANTHER" id="PTHR46877:SF9">
    <property type="entry name" value="EPHRIN TYPE-A RECEPTOR 7"/>
    <property type="match status" value="1"/>
</dbReference>
<gene>
    <name evidence="12" type="primary">SORL1_3</name>
    <name evidence="12" type="ORF">GWK47_045804</name>
</gene>
<sequence length="574" mass="63315">MPTHSCSVGYLMCDGGACLPLFKKCDGTHDCMDLSDEQNCTKDNNKTHDCMGLSDGQKCTKDNDKVYSVTKYTVRNTNVSITVEWNVNDLTSAPDNLLYLLSYTKNTTAGDHVVWKNMTWTTNTTYKVLDLSPYTHYVLKVYIKEENGTKIFPPIHSVGTRTQQGMTGLAPGLNYTFRVNSYLGNVYGPETIIRVSTLGKKLLPVKSLQTVVTQEGTSVKLSWNQPLYKTHKVSWTYRIIWGKSPNDLKRSAHLTTTPNTTFIIHGLDACETYHVAVMVGEPLGIGPVAEKQVVTSPDAKAAPENVHAVLKNMSLMITWEVSCPQGGVANEQFMLFVTETSRNVLSPYQLLSQKNSTQSHSVQVHWGGRYSIQLKTAVAGAVLSHPVLCSGPKIPPPYELIYNQANSSISWRDNSSLPNEIARNHTYVLNVSKHEDMTDAVAYECPQPPLVLDTLEKGIIYHAAVALKSGEGYLSPWSQSKRFEIPIDNELVISQGSAVGVGVSVFLVVVALVVVVGVLAVRHRRLARSIISFTNTHYDSSQGTTLISTDHNLDEDDDSPMIRGFSDDEPLVIA</sequence>
<keyword evidence="4" id="KW-0067">ATP-binding</keyword>
<dbReference type="GO" id="GO:0030425">
    <property type="term" value="C:dendrite"/>
    <property type="evidence" value="ECO:0007669"/>
    <property type="project" value="TreeGrafter"/>
</dbReference>
<dbReference type="OrthoDB" id="443634at2759"/>
<dbReference type="PROSITE" id="PS50853">
    <property type="entry name" value="FN3"/>
    <property type="match status" value="2"/>
</dbReference>
<evidence type="ECO:0000259" key="11">
    <source>
        <dbReference type="PROSITE" id="PS50853"/>
    </source>
</evidence>
<dbReference type="InterPro" id="IPR036116">
    <property type="entry name" value="FN3_sf"/>
</dbReference>
<feature type="domain" description="Fibronectin type-III" evidence="11">
    <location>
        <begin position="204"/>
        <end position="299"/>
    </location>
</feature>
<evidence type="ECO:0000313" key="13">
    <source>
        <dbReference type="Proteomes" id="UP000770661"/>
    </source>
</evidence>
<feature type="disulfide bond" evidence="9">
    <location>
        <begin position="13"/>
        <end position="31"/>
    </location>
</feature>
<feature type="transmembrane region" description="Helical" evidence="10">
    <location>
        <begin position="498"/>
        <end position="521"/>
    </location>
</feature>
<dbReference type="SMART" id="SM00060">
    <property type="entry name" value="FN3"/>
    <property type="match status" value="2"/>
</dbReference>
<dbReference type="Proteomes" id="UP000770661">
    <property type="component" value="Unassembled WGS sequence"/>
</dbReference>
<evidence type="ECO:0000256" key="2">
    <source>
        <dbReference type="ARBA" id="ARBA00022692"/>
    </source>
</evidence>
<keyword evidence="3" id="KW-0547">Nucleotide-binding</keyword>